<sequence length="389" mass="42777">MPPGMDPNDDVSHLVYIPSAVFVVLCPVLVAMRMWARLRRGGKTGVDDWICIAALIFTLLTAGFLVASCQNGMGRHWLSLNPMEKFESMKYFYMAQISYKAAINLTKCSIILLYLRIFNKIRWFKWACWFILACVAMYMAGSVLVTIFQCRPIRAAFDKTITDKVCVNNTQFWYANAGFSISTDVIILLLPMPLVYQLQVPWPQKAALTGVFALGIFVVITSCLRITTLDILAETPDQTYDIENVMWTIIEPNVAVVCACLPILRPFIVKLIPALKSKASYARYGGGARGASSYGYGSSKSRAATANASQSRDKADWVEIGGAKSDAMHMTAIQRSGSTAGSEDSILNQRGPQTVGPANSQTAGGPVVDQGGDGIHKTVEYSIEYENRK</sequence>
<protein>
    <submittedName>
        <fullName evidence="1">Uncharacterized protein</fullName>
    </submittedName>
</protein>
<reference evidence="1" key="1">
    <citation type="submission" date="2022-10" db="EMBL/GenBank/DDBJ databases">
        <title>Complete Genome of Trichothecium roseum strain YXFP-22015, a Plant Pathogen Isolated from Citrus.</title>
        <authorList>
            <person name="Wang Y."/>
            <person name="Zhu L."/>
        </authorList>
    </citation>
    <scope>NUCLEOTIDE SEQUENCE</scope>
    <source>
        <strain evidence="1">YXFP-22015</strain>
    </source>
</reference>
<evidence type="ECO:0000313" key="2">
    <source>
        <dbReference type="Proteomes" id="UP001163324"/>
    </source>
</evidence>
<dbReference type="EMBL" id="CM047940">
    <property type="protein sequence ID" value="KAI9903891.1"/>
    <property type="molecule type" value="Genomic_DNA"/>
</dbReference>
<accession>A0ACC0VDC9</accession>
<organism evidence="1 2">
    <name type="scientific">Trichothecium roseum</name>
    <dbReference type="NCBI Taxonomy" id="47278"/>
    <lineage>
        <taxon>Eukaryota</taxon>
        <taxon>Fungi</taxon>
        <taxon>Dikarya</taxon>
        <taxon>Ascomycota</taxon>
        <taxon>Pezizomycotina</taxon>
        <taxon>Sordariomycetes</taxon>
        <taxon>Hypocreomycetidae</taxon>
        <taxon>Hypocreales</taxon>
        <taxon>Hypocreales incertae sedis</taxon>
        <taxon>Trichothecium</taxon>
    </lineage>
</organism>
<gene>
    <name evidence="1" type="ORF">N3K66_000420</name>
</gene>
<comment type="caution">
    <text evidence="1">The sequence shown here is derived from an EMBL/GenBank/DDBJ whole genome shotgun (WGS) entry which is preliminary data.</text>
</comment>
<dbReference type="Proteomes" id="UP001163324">
    <property type="component" value="Chromosome 1"/>
</dbReference>
<proteinExistence type="predicted"/>
<name>A0ACC0VDC9_9HYPO</name>
<keyword evidence="2" id="KW-1185">Reference proteome</keyword>
<evidence type="ECO:0000313" key="1">
    <source>
        <dbReference type="EMBL" id="KAI9903891.1"/>
    </source>
</evidence>